<proteinExistence type="predicted"/>
<reference evidence="2" key="1">
    <citation type="submission" date="2017-09" db="EMBL/GenBank/DDBJ databases">
        <title>Depth-based differentiation of microbial function through sediment-hosted aquifers and enrichment of novel symbionts in the deep terrestrial subsurface.</title>
        <authorList>
            <person name="Probst A.J."/>
            <person name="Ladd B."/>
            <person name="Jarett J.K."/>
            <person name="Geller-Mcgrath D.E."/>
            <person name="Sieber C.M.K."/>
            <person name="Emerson J.B."/>
            <person name="Anantharaman K."/>
            <person name="Thomas B.C."/>
            <person name="Malmstrom R."/>
            <person name="Stieglmeier M."/>
            <person name="Klingl A."/>
            <person name="Woyke T."/>
            <person name="Ryan C.M."/>
            <person name="Banfield J.F."/>
        </authorList>
    </citation>
    <scope>NUCLEOTIDE SEQUENCE [LARGE SCALE GENOMIC DNA]</scope>
</reference>
<accession>A0A2M7Z6J5</accession>
<name>A0A2M7Z6J5_9BACT</name>
<gene>
    <name evidence="1" type="ORF">CO137_02590</name>
</gene>
<dbReference type="AlphaFoldDB" id="A0A2M7Z6J5"/>
<evidence type="ECO:0000313" key="2">
    <source>
        <dbReference type="Proteomes" id="UP000230843"/>
    </source>
</evidence>
<evidence type="ECO:0000313" key="1">
    <source>
        <dbReference type="EMBL" id="PJA89739.1"/>
    </source>
</evidence>
<dbReference type="Proteomes" id="UP000230843">
    <property type="component" value="Unassembled WGS sequence"/>
</dbReference>
<comment type="caution">
    <text evidence="1">The sequence shown here is derived from an EMBL/GenBank/DDBJ whole genome shotgun (WGS) entry which is preliminary data.</text>
</comment>
<dbReference type="EMBL" id="PFVJ01000055">
    <property type="protein sequence ID" value="PJA89739.1"/>
    <property type="molecule type" value="Genomic_DNA"/>
</dbReference>
<sequence>MDDKKRLVLKICVRCNYLKFGDVEYDGGFDGIEDLVENSEIEAFFCEDCVMFVKKYAKQVLREVYQETECVGEKLKKNKLRIVKNISEGSD</sequence>
<organism evidence="1 2">
    <name type="scientific">Candidatus Magasanikbacteria bacterium CG_4_9_14_3_um_filter_32_9</name>
    <dbReference type="NCBI Taxonomy" id="1974644"/>
    <lineage>
        <taxon>Bacteria</taxon>
        <taxon>Candidatus Magasanikiibacteriota</taxon>
    </lineage>
</organism>
<protein>
    <submittedName>
        <fullName evidence="1">Uncharacterized protein</fullName>
    </submittedName>
</protein>